<accession>A0AAE0GSN1</accession>
<dbReference type="GO" id="GO:0005576">
    <property type="term" value="C:extracellular region"/>
    <property type="evidence" value="ECO:0007669"/>
    <property type="project" value="InterPro"/>
</dbReference>
<protein>
    <recommendedName>
        <fullName evidence="1">ADP ribosyltransferase domain-containing protein</fullName>
    </recommendedName>
</protein>
<dbReference type="Pfam" id="PF03496">
    <property type="entry name" value="ADPrib_exo_Tox"/>
    <property type="match status" value="1"/>
</dbReference>
<dbReference type="InterPro" id="IPR003540">
    <property type="entry name" value="ADP-ribosyltransferase"/>
</dbReference>
<proteinExistence type="predicted"/>
<feature type="domain" description="ADP ribosyltransferase" evidence="1">
    <location>
        <begin position="201"/>
        <end position="289"/>
    </location>
</feature>
<name>A0AAE0GSN1_9CHLO</name>
<dbReference type="Proteomes" id="UP001190700">
    <property type="component" value="Unassembled WGS sequence"/>
</dbReference>
<dbReference type="Gene3D" id="3.90.176.10">
    <property type="entry name" value="Toxin ADP-ribosyltransferase, Chain A, domain 1"/>
    <property type="match status" value="1"/>
</dbReference>
<sequence>MAAAMNMWQLQESQSTLTKLDPVGKVERDWSVESFQPKETLPRSLSKNPYTSSEDPTAQIIEADFPGANIPNTFEDTIEKILDTDTNAAGFMRGPVRNVFLSYPKKRWEELKGTCPALELTEYRALRFYTENYYKELNACLRAGFPDFPQGRPAELQDLLKRSWVFTKLFWWMHVGIRKLAAVQVADEWVLRWQKRHHWHAWAEGDVFESSAFMSTVKTQGDGSNNPPPLAQAREFDKHFGDILLRIDISGLPQGFAADVSKLSKFEAEGEVLLIPGLRFQVSAPAVELEEKERERWQATHKIRLKFSSVM</sequence>
<evidence type="ECO:0000259" key="1">
    <source>
        <dbReference type="Pfam" id="PF03496"/>
    </source>
</evidence>
<keyword evidence="3" id="KW-1185">Reference proteome</keyword>
<reference evidence="2 3" key="1">
    <citation type="journal article" date="2015" name="Genome Biol. Evol.">
        <title>Comparative Genomics of a Bacterivorous Green Alga Reveals Evolutionary Causalities and Consequences of Phago-Mixotrophic Mode of Nutrition.</title>
        <authorList>
            <person name="Burns J.A."/>
            <person name="Paasch A."/>
            <person name="Narechania A."/>
            <person name="Kim E."/>
        </authorList>
    </citation>
    <scope>NUCLEOTIDE SEQUENCE [LARGE SCALE GENOMIC DNA]</scope>
    <source>
        <strain evidence="2 3">PLY_AMNH</strain>
    </source>
</reference>
<gene>
    <name evidence="2" type="ORF">CYMTET_8678</name>
</gene>
<dbReference type="AlphaFoldDB" id="A0AAE0GSN1"/>
<dbReference type="EMBL" id="LGRX02002701">
    <property type="protein sequence ID" value="KAK3283634.1"/>
    <property type="molecule type" value="Genomic_DNA"/>
</dbReference>
<comment type="caution">
    <text evidence="2">The sequence shown here is derived from an EMBL/GenBank/DDBJ whole genome shotgun (WGS) entry which is preliminary data.</text>
</comment>
<dbReference type="PROSITE" id="PS51996">
    <property type="entry name" value="TR_MART"/>
    <property type="match status" value="1"/>
</dbReference>
<evidence type="ECO:0000313" key="2">
    <source>
        <dbReference type="EMBL" id="KAK3283634.1"/>
    </source>
</evidence>
<dbReference type="SUPFAM" id="SSF56399">
    <property type="entry name" value="ADP-ribosylation"/>
    <property type="match status" value="1"/>
</dbReference>
<organism evidence="2 3">
    <name type="scientific">Cymbomonas tetramitiformis</name>
    <dbReference type="NCBI Taxonomy" id="36881"/>
    <lineage>
        <taxon>Eukaryota</taxon>
        <taxon>Viridiplantae</taxon>
        <taxon>Chlorophyta</taxon>
        <taxon>Pyramimonadophyceae</taxon>
        <taxon>Pyramimonadales</taxon>
        <taxon>Pyramimonadaceae</taxon>
        <taxon>Cymbomonas</taxon>
    </lineage>
</organism>
<evidence type="ECO:0000313" key="3">
    <source>
        <dbReference type="Proteomes" id="UP001190700"/>
    </source>
</evidence>